<dbReference type="SUPFAM" id="SSF54631">
    <property type="entry name" value="CBS-domain pair"/>
    <property type="match status" value="1"/>
</dbReference>
<dbReference type="CDD" id="cd04586">
    <property type="entry name" value="CBS_pair_BON_assoc"/>
    <property type="match status" value="1"/>
</dbReference>
<dbReference type="PROSITE" id="PS51371">
    <property type="entry name" value="CBS"/>
    <property type="match status" value="2"/>
</dbReference>
<keyword evidence="1 2" id="KW-0129">CBS domain</keyword>
<feature type="domain" description="CBS" evidence="4">
    <location>
        <begin position="11"/>
        <end position="68"/>
    </location>
</feature>
<evidence type="ECO:0000256" key="1">
    <source>
        <dbReference type="ARBA" id="ARBA00023122"/>
    </source>
</evidence>
<gene>
    <name evidence="5" type="ORF">H340_07121</name>
</gene>
<dbReference type="PIRSF" id="PIRSF036990">
    <property type="entry name" value="UCP036990_CBS_BON"/>
    <property type="match status" value="1"/>
</dbReference>
<dbReference type="PANTHER" id="PTHR43080:SF29">
    <property type="entry name" value="OS02G0818000 PROTEIN"/>
    <property type="match status" value="1"/>
</dbReference>
<dbReference type="Gene3D" id="3.30.1340.30">
    <property type="match status" value="1"/>
</dbReference>
<evidence type="ECO:0000259" key="4">
    <source>
        <dbReference type="PROSITE" id="PS51371"/>
    </source>
</evidence>
<proteinExistence type="predicted"/>
<dbReference type="EMBL" id="AORZ01000013">
    <property type="protein sequence ID" value="EMF01351.1"/>
    <property type="molecule type" value="Genomic_DNA"/>
</dbReference>
<dbReference type="InterPro" id="IPR000644">
    <property type="entry name" value="CBS_dom"/>
</dbReference>
<evidence type="ECO:0000259" key="3">
    <source>
        <dbReference type="PROSITE" id="PS50914"/>
    </source>
</evidence>
<reference evidence="5 6" key="1">
    <citation type="journal article" date="2013" name="Genome Announc.">
        <title>Whole-Genome Shotgun Assembly and Analysis of the Genome of Streptomyces mobaraensis DSM 40847, a Strain for Industrial Production of Microbial Transglutaminase.</title>
        <authorList>
            <person name="Yang H."/>
            <person name="He T."/>
            <person name="Wu W."/>
            <person name="Zhu W."/>
            <person name="Lu B."/>
            <person name="Sun W."/>
        </authorList>
    </citation>
    <scope>NUCLEOTIDE SEQUENCE [LARGE SCALE GENOMIC DNA]</scope>
    <source>
        <strain evidence="5 6">DSM 40847</strain>
    </source>
</reference>
<sequence length="209" mass="22664">MLQHRTVGDLMTHSVVRVQRGTLFTEIVHVLHEHDITAVPVVDADDRPVGVVSEADLLAKAARRVDPSLPAAVRAKHEATTAEGLMTSPAVCARPDWSVVEAARTMEERHVKRLPVVDAEGRLVGLVSRSDLLRVFLRDDRAIRQEIIEDVLVRTLHEPPSGIGVEVTNGQVRLSGSVREEGLVPVLVRLCGSVDGVVSVEHQLSVGSA</sequence>
<protein>
    <recommendedName>
        <fullName evidence="7">Transport protein</fullName>
    </recommendedName>
</protein>
<accession>M3CBI8</accession>
<dbReference type="Gene3D" id="3.10.580.10">
    <property type="entry name" value="CBS-domain"/>
    <property type="match status" value="1"/>
</dbReference>
<evidence type="ECO:0008006" key="7">
    <source>
        <dbReference type="Google" id="ProtNLM"/>
    </source>
</evidence>
<name>M3CBI8_STRM1</name>
<evidence type="ECO:0000313" key="6">
    <source>
        <dbReference type="Proteomes" id="UP000011740"/>
    </source>
</evidence>
<organism evidence="5 6">
    <name type="scientific">Streptomyces mobaraensis (strain ATCC 29032 / DSM 40847 / JCM 4168 / NBRC 13819 / NCIMB 11159 / IPCR 16-22)</name>
    <dbReference type="NCBI Taxonomy" id="1223523"/>
    <lineage>
        <taxon>Bacteria</taxon>
        <taxon>Bacillati</taxon>
        <taxon>Actinomycetota</taxon>
        <taxon>Actinomycetes</taxon>
        <taxon>Kitasatosporales</taxon>
        <taxon>Streptomycetaceae</taxon>
        <taxon>Streptomyces</taxon>
    </lineage>
</organism>
<dbReference type="InterPro" id="IPR007055">
    <property type="entry name" value="BON_dom"/>
</dbReference>
<dbReference type="InterPro" id="IPR046342">
    <property type="entry name" value="CBS_dom_sf"/>
</dbReference>
<dbReference type="Pfam" id="PF00571">
    <property type="entry name" value="CBS"/>
    <property type="match status" value="2"/>
</dbReference>
<evidence type="ECO:0000313" key="5">
    <source>
        <dbReference type="EMBL" id="EMF01351.1"/>
    </source>
</evidence>
<feature type="domain" description="BON" evidence="3">
    <location>
        <begin position="139"/>
        <end position="208"/>
    </location>
</feature>
<dbReference type="SMART" id="SM00116">
    <property type="entry name" value="CBS"/>
    <property type="match status" value="2"/>
</dbReference>
<dbReference type="eggNOG" id="COG0517">
    <property type="taxonomic scope" value="Bacteria"/>
</dbReference>
<dbReference type="InterPro" id="IPR051257">
    <property type="entry name" value="Diverse_CBS-Domain"/>
</dbReference>
<dbReference type="PATRIC" id="fig|1223523.3.peg.1459"/>
<dbReference type="InterPro" id="IPR017080">
    <property type="entry name" value="UCP036990_CBS_BON"/>
</dbReference>
<dbReference type="Pfam" id="PF04972">
    <property type="entry name" value="BON"/>
    <property type="match status" value="1"/>
</dbReference>
<dbReference type="PANTHER" id="PTHR43080">
    <property type="entry name" value="CBS DOMAIN-CONTAINING PROTEIN CBSX3, MITOCHONDRIAL"/>
    <property type="match status" value="1"/>
</dbReference>
<evidence type="ECO:0000256" key="2">
    <source>
        <dbReference type="PROSITE-ProRule" id="PRU00703"/>
    </source>
</evidence>
<dbReference type="PROSITE" id="PS50914">
    <property type="entry name" value="BON"/>
    <property type="match status" value="1"/>
</dbReference>
<dbReference type="STRING" id="1223523.H340_07121"/>
<comment type="caution">
    <text evidence="5">The sequence shown here is derived from an EMBL/GenBank/DDBJ whole genome shotgun (WGS) entry which is preliminary data.</text>
</comment>
<feature type="domain" description="CBS" evidence="4">
    <location>
        <begin position="86"/>
        <end position="143"/>
    </location>
</feature>
<dbReference type="AlphaFoldDB" id="M3CBI8"/>
<dbReference type="Proteomes" id="UP000011740">
    <property type="component" value="Unassembled WGS sequence"/>
</dbReference>